<keyword evidence="3" id="KW-1185">Reference proteome</keyword>
<feature type="region of interest" description="Disordered" evidence="1">
    <location>
        <begin position="12"/>
        <end position="64"/>
    </location>
</feature>
<comment type="caution">
    <text evidence="2">The sequence shown here is derived from an EMBL/GenBank/DDBJ whole genome shotgun (WGS) entry which is preliminary data.</text>
</comment>
<dbReference type="GeneID" id="73328101"/>
<feature type="compositionally biased region" description="Polar residues" evidence="1">
    <location>
        <begin position="23"/>
        <end position="38"/>
    </location>
</feature>
<gene>
    <name evidence="2" type="ORF">ColSpa_07299</name>
</gene>
<accession>A0AA37LIF1</accession>
<organism evidence="2 3">
    <name type="scientific">Colletotrichum spaethianum</name>
    <dbReference type="NCBI Taxonomy" id="700344"/>
    <lineage>
        <taxon>Eukaryota</taxon>
        <taxon>Fungi</taxon>
        <taxon>Dikarya</taxon>
        <taxon>Ascomycota</taxon>
        <taxon>Pezizomycotina</taxon>
        <taxon>Sordariomycetes</taxon>
        <taxon>Hypocreomycetidae</taxon>
        <taxon>Glomerellales</taxon>
        <taxon>Glomerellaceae</taxon>
        <taxon>Colletotrichum</taxon>
        <taxon>Colletotrichum spaethianum species complex</taxon>
    </lineage>
</organism>
<dbReference type="AlphaFoldDB" id="A0AA37LIF1"/>
<dbReference type="RefSeq" id="XP_049129468.1">
    <property type="nucleotide sequence ID" value="XM_049273511.1"/>
</dbReference>
<dbReference type="Proteomes" id="UP001055115">
    <property type="component" value="Unassembled WGS sequence"/>
</dbReference>
<feature type="compositionally biased region" description="Basic and acidic residues" evidence="1">
    <location>
        <begin position="52"/>
        <end position="64"/>
    </location>
</feature>
<protein>
    <submittedName>
        <fullName evidence="2">Uncharacterized protein</fullName>
    </submittedName>
</protein>
<evidence type="ECO:0000313" key="2">
    <source>
        <dbReference type="EMBL" id="GKT47118.1"/>
    </source>
</evidence>
<dbReference type="EMBL" id="BQXU01000018">
    <property type="protein sequence ID" value="GKT47118.1"/>
    <property type="molecule type" value="Genomic_DNA"/>
</dbReference>
<proteinExistence type="predicted"/>
<reference evidence="2 3" key="1">
    <citation type="submission" date="2022-03" db="EMBL/GenBank/DDBJ databases">
        <title>Genome data of Colletotrichum spp.</title>
        <authorList>
            <person name="Utami Y.D."/>
            <person name="Hiruma K."/>
        </authorList>
    </citation>
    <scope>NUCLEOTIDE SEQUENCE [LARGE SCALE GENOMIC DNA]</scope>
    <source>
        <strain evidence="2 3">MAFF 239500</strain>
    </source>
</reference>
<evidence type="ECO:0000313" key="3">
    <source>
        <dbReference type="Proteomes" id="UP001055115"/>
    </source>
</evidence>
<sequence>MLMEGIGAIAESAQAAKAEAHSPTGTALASRHPTSQRIFTPAAKLEITPGKDGLRGVAKDADLP</sequence>
<evidence type="ECO:0000256" key="1">
    <source>
        <dbReference type="SAM" id="MobiDB-lite"/>
    </source>
</evidence>
<name>A0AA37LIF1_9PEZI</name>